<evidence type="ECO:0000256" key="1">
    <source>
        <dbReference type="SAM" id="MobiDB-lite"/>
    </source>
</evidence>
<dbReference type="PROSITE" id="PS51257">
    <property type="entry name" value="PROKAR_LIPOPROTEIN"/>
    <property type="match status" value="1"/>
</dbReference>
<organism evidence="3 4">
    <name type="scientific">Bradyrhizobium agreste</name>
    <dbReference type="NCBI Taxonomy" id="2751811"/>
    <lineage>
        <taxon>Bacteria</taxon>
        <taxon>Pseudomonadati</taxon>
        <taxon>Pseudomonadota</taxon>
        <taxon>Alphaproteobacteria</taxon>
        <taxon>Hyphomicrobiales</taxon>
        <taxon>Nitrobacteraceae</taxon>
        <taxon>Bradyrhizobium</taxon>
    </lineage>
</organism>
<evidence type="ECO:0000256" key="2">
    <source>
        <dbReference type="SAM" id="SignalP"/>
    </source>
</evidence>
<accession>A0ABS0PI55</accession>
<dbReference type="RefSeq" id="WP_197957979.1">
    <property type="nucleotide sequence ID" value="NZ_JACCHP010000001.1"/>
</dbReference>
<name>A0ABS0PI55_9BRAD</name>
<dbReference type="Pfam" id="PF20084">
    <property type="entry name" value="TrbK"/>
    <property type="match status" value="1"/>
</dbReference>
<sequence>MTDVKAFRALSLLTTIGLVAVAACTIQLSGGDDSPPAPKAEQTTYPTSADLARCRVVAPEETASYRHCQQVWSENRRRFFGKKNGPADAGQSDSTTGLAPAPKDQSRIPQGYPALAIPDTSKP</sequence>
<feature type="chain" id="PRO_5046069983" evidence="2">
    <location>
        <begin position="23"/>
        <end position="123"/>
    </location>
</feature>
<reference evidence="3 4" key="1">
    <citation type="submission" date="2020-07" db="EMBL/GenBank/DDBJ databases">
        <title>Bradyrhizobium diversity isolated from nodules of indigenous legumes of Western Australia.</title>
        <authorList>
            <person name="Klepa M.S."/>
        </authorList>
    </citation>
    <scope>NUCLEOTIDE SEQUENCE [LARGE SCALE GENOMIC DNA]</scope>
    <source>
        <strain evidence="3 4">CNPSo 4010</strain>
    </source>
</reference>
<gene>
    <name evidence="3" type="primary">trbK-alt</name>
    <name evidence="3" type="ORF">HZZ13_02060</name>
</gene>
<dbReference type="InterPro" id="IPR027587">
    <property type="entry name" value="TrbK"/>
</dbReference>
<dbReference type="NCBIfam" id="TIGR04360">
    <property type="entry name" value="other_trbK"/>
    <property type="match status" value="1"/>
</dbReference>
<feature type="region of interest" description="Disordered" evidence="1">
    <location>
        <begin position="79"/>
        <end position="123"/>
    </location>
</feature>
<keyword evidence="2" id="KW-0732">Signal</keyword>
<evidence type="ECO:0000313" key="4">
    <source>
        <dbReference type="Proteomes" id="UP000807370"/>
    </source>
</evidence>
<comment type="caution">
    <text evidence="3">The sequence shown here is derived from an EMBL/GenBank/DDBJ whole genome shotgun (WGS) entry which is preliminary data.</text>
</comment>
<proteinExistence type="predicted"/>
<protein>
    <submittedName>
        <fullName evidence="3">Entry exclusion protein TrbK-alt</fullName>
    </submittedName>
</protein>
<feature type="signal peptide" evidence="2">
    <location>
        <begin position="1"/>
        <end position="22"/>
    </location>
</feature>
<evidence type="ECO:0000313" key="3">
    <source>
        <dbReference type="EMBL" id="MBH5396587.1"/>
    </source>
</evidence>
<keyword evidence="4" id="KW-1185">Reference proteome</keyword>
<dbReference type="Proteomes" id="UP000807370">
    <property type="component" value="Unassembled WGS sequence"/>
</dbReference>
<dbReference type="EMBL" id="JACCHP010000001">
    <property type="protein sequence ID" value="MBH5396587.1"/>
    <property type="molecule type" value="Genomic_DNA"/>
</dbReference>